<dbReference type="KEGG" id="asau:88173274"/>
<organism evidence="3 4">
    <name type="scientific">Australozyma saopauloensis</name>
    <dbReference type="NCBI Taxonomy" id="291208"/>
    <lineage>
        <taxon>Eukaryota</taxon>
        <taxon>Fungi</taxon>
        <taxon>Dikarya</taxon>
        <taxon>Ascomycota</taxon>
        <taxon>Saccharomycotina</taxon>
        <taxon>Pichiomycetes</taxon>
        <taxon>Metschnikowiaceae</taxon>
        <taxon>Australozyma</taxon>
    </lineage>
</organism>
<dbReference type="GO" id="GO:0000976">
    <property type="term" value="F:transcription cis-regulatory region binding"/>
    <property type="evidence" value="ECO:0007669"/>
    <property type="project" value="TreeGrafter"/>
</dbReference>
<dbReference type="AlphaFoldDB" id="A0AAX4H8K7"/>
<dbReference type="Gene3D" id="4.10.240.10">
    <property type="entry name" value="Zn(2)-C6 fungal-type DNA-binding domain"/>
    <property type="match status" value="1"/>
</dbReference>
<dbReference type="EMBL" id="CP138896">
    <property type="protein sequence ID" value="WPK24910.1"/>
    <property type="molecule type" value="Genomic_DNA"/>
</dbReference>
<dbReference type="SMART" id="SM00066">
    <property type="entry name" value="GAL4"/>
    <property type="match status" value="1"/>
</dbReference>
<evidence type="ECO:0000259" key="2">
    <source>
        <dbReference type="PROSITE" id="PS50048"/>
    </source>
</evidence>
<sequence>MNRRTKPKKLRTRSGCFTCRDRHMKCDEQKPVCQNCINSRRKCYRGIRLNFTQYTLYDPKDSLNNSQNPSSRNESQKFRILDQSIAVSTLYEEGPERYKAFRKLHRPEDLKEAESKFMAELLPQPASLSAGNSSISPGRLVASEGVFNAASSSKTGSSQNFFEYPFNPTNQACFTLKESMFIENYDIKNYLLHQQQQQLLNTAEPIRDYVKTIPSILVFHSQTNFDPTLEPDLALNPSNMRVFISVIQSQNYAWLLDLFNEITVWKSVVPNYCIKLVQAAEAPTVTKRGRLKLKFLFGCILCCADLTPLEKLTNLAKVQLDLWREFRTKEISVASFPSFERLLLSVVLILCSVMQHTSKPSFHYTQELAAILANQGRILNKLIGRYQGISSSKIRRLSSASLVITSFQAITILRFFIKKQLLQKAPVSFMSAFNPLHKIDSPLEQVIDYDTSGHNISDFFAITPFELDHIVLPSQDKDLNPNGSSSDSKKLRLCLLKLVRQEYLSENITMDDLPETTNYGQSSILIPNDKCVALNILNSYFMSKFHHKDEGKHTAKARLRHIFDMISKSMMSEDVKQKWITCFGWTLL</sequence>
<evidence type="ECO:0000313" key="3">
    <source>
        <dbReference type="EMBL" id="WPK24910.1"/>
    </source>
</evidence>
<proteinExistence type="predicted"/>
<dbReference type="InterPro" id="IPR001138">
    <property type="entry name" value="Zn2Cys6_DnaBD"/>
</dbReference>
<keyword evidence="1" id="KW-0539">Nucleus</keyword>
<dbReference type="PANTHER" id="PTHR37534:SF2">
    <property type="entry name" value="N-ACETYLTRANSFERASE DOMAIN-CONTAINING PROTEIN"/>
    <property type="match status" value="1"/>
</dbReference>
<dbReference type="GO" id="GO:0008270">
    <property type="term" value="F:zinc ion binding"/>
    <property type="evidence" value="ECO:0007669"/>
    <property type="project" value="InterPro"/>
</dbReference>
<evidence type="ECO:0000313" key="4">
    <source>
        <dbReference type="Proteomes" id="UP001338582"/>
    </source>
</evidence>
<dbReference type="PANTHER" id="PTHR37534">
    <property type="entry name" value="TRANSCRIPTIONAL ACTIVATOR PROTEIN UGA3"/>
    <property type="match status" value="1"/>
</dbReference>
<dbReference type="CDD" id="cd00067">
    <property type="entry name" value="GAL4"/>
    <property type="match status" value="1"/>
</dbReference>
<dbReference type="Pfam" id="PF00172">
    <property type="entry name" value="Zn_clus"/>
    <property type="match status" value="1"/>
</dbReference>
<name>A0AAX4H8K7_9ASCO</name>
<dbReference type="PROSITE" id="PS50048">
    <property type="entry name" value="ZN2_CY6_FUNGAL_2"/>
    <property type="match status" value="1"/>
</dbReference>
<keyword evidence="4" id="KW-1185">Reference proteome</keyword>
<dbReference type="GO" id="GO:0005634">
    <property type="term" value="C:nucleus"/>
    <property type="evidence" value="ECO:0007669"/>
    <property type="project" value="TreeGrafter"/>
</dbReference>
<dbReference type="Proteomes" id="UP001338582">
    <property type="component" value="Chromosome 3"/>
</dbReference>
<dbReference type="RefSeq" id="XP_062877293.1">
    <property type="nucleotide sequence ID" value="XM_063021223.1"/>
</dbReference>
<reference evidence="3 4" key="1">
    <citation type="submission" date="2023-10" db="EMBL/GenBank/DDBJ databases">
        <title>Draft Genome Sequence of Candida saopaulonensis from a very Premature Infant with Sepsis.</title>
        <authorList>
            <person name="Ning Y."/>
            <person name="Dai R."/>
            <person name="Xiao M."/>
            <person name="Xu Y."/>
            <person name="Yan Q."/>
            <person name="Zhang L."/>
        </authorList>
    </citation>
    <scope>NUCLEOTIDE SEQUENCE [LARGE SCALE GENOMIC DNA]</scope>
    <source>
        <strain evidence="3 4">19XY460</strain>
    </source>
</reference>
<gene>
    <name evidence="3" type="ORF">PUMCH_002209</name>
</gene>
<dbReference type="GO" id="GO:0045944">
    <property type="term" value="P:positive regulation of transcription by RNA polymerase II"/>
    <property type="evidence" value="ECO:0007669"/>
    <property type="project" value="TreeGrafter"/>
</dbReference>
<protein>
    <recommendedName>
        <fullName evidence="2">Zn(2)-C6 fungal-type domain-containing protein</fullName>
    </recommendedName>
</protein>
<dbReference type="SUPFAM" id="SSF57701">
    <property type="entry name" value="Zn2/Cys6 DNA-binding domain"/>
    <property type="match status" value="1"/>
</dbReference>
<feature type="domain" description="Zn(2)-C6 fungal-type" evidence="2">
    <location>
        <begin position="15"/>
        <end position="43"/>
    </location>
</feature>
<accession>A0AAX4H8K7</accession>
<dbReference type="PROSITE" id="PS00463">
    <property type="entry name" value="ZN2_CY6_FUNGAL_1"/>
    <property type="match status" value="1"/>
</dbReference>
<dbReference type="GO" id="GO:0000981">
    <property type="term" value="F:DNA-binding transcription factor activity, RNA polymerase II-specific"/>
    <property type="evidence" value="ECO:0007669"/>
    <property type="project" value="InterPro"/>
</dbReference>
<dbReference type="GeneID" id="88173274"/>
<evidence type="ECO:0000256" key="1">
    <source>
        <dbReference type="ARBA" id="ARBA00023242"/>
    </source>
</evidence>
<dbReference type="InterPro" id="IPR036864">
    <property type="entry name" value="Zn2-C6_fun-type_DNA-bd_sf"/>
</dbReference>